<dbReference type="PANTHER" id="PTHR12558:SF13">
    <property type="entry name" value="CELL DIVISION CYCLE PROTEIN 27 HOMOLOG"/>
    <property type="match status" value="1"/>
</dbReference>
<evidence type="ECO:0000256" key="1">
    <source>
        <dbReference type="PROSITE-ProRule" id="PRU00339"/>
    </source>
</evidence>
<feature type="repeat" description="TPR" evidence="1">
    <location>
        <begin position="142"/>
        <end position="175"/>
    </location>
</feature>
<keyword evidence="1" id="KW-0802">TPR repeat</keyword>
<dbReference type="PROSITE" id="PS50005">
    <property type="entry name" value="TPR"/>
    <property type="match status" value="2"/>
</dbReference>
<dbReference type="NCBIfam" id="NF047558">
    <property type="entry name" value="TPR_END_plus"/>
    <property type="match status" value="1"/>
</dbReference>
<name>A0ABQ1JEP2_9FLAO</name>
<keyword evidence="3" id="KW-1185">Reference proteome</keyword>
<evidence type="ECO:0008006" key="4">
    <source>
        <dbReference type="Google" id="ProtNLM"/>
    </source>
</evidence>
<dbReference type="Gene3D" id="1.25.40.10">
    <property type="entry name" value="Tetratricopeptide repeat domain"/>
    <property type="match status" value="2"/>
</dbReference>
<sequence>MKLFNFFNKKPKGIEDSKFNSQQYQIEILALARTVYFSEKQNYDVVKSELLKEGLNNKQSDLVIENLKRLNTATADKFDQDLASGKIKDIKIKPNSEHIKGEVDADTVDKYIGFGAWQMDRGDFDNALELFDKAIALNERATLAYANKGSLFLQKGDSDKALHFYNKALEIEPDSVEILENKMEVLFDTMKNDSDEEEFIRTVKTILSNDAENPNALVYIIQFHLKENDLEKALKSVKKLFSIHHRKTVAIQLLLAVFNRFPYEKAVAEFSSFNKEIEPAGQYQLEYCKGLYIKGINRYDEAIALYKNLNKIQEFSWNYYQIGIMKNLQSKTDEAFKYLKLAFDMEPELKEDAKVFPELENLWDNPEFIKLIS</sequence>
<accession>A0ABQ1JEP2</accession>
<comment type="caution">
    <text evidence="2">The sequence shown here is derived from an EMBL/GenBank/DDBJ whole genome shotgun (WGS) entry which is preliminary data.</text>
</comment>
<dbReference type="PROSITE" id="PS50293">
    <property type="entry name" value="TPR_REGION"/>
    <property type="match status" value="1"/>
</dbReference>
<proteinExistence type="predicted"/>
<dbReference type="Pfam" id="PF00515">
    <property type="entry name" value="TPR_1"/>
    <property type="match status" value="1"/>
</dbReference>
<evidence type="ECO:0000313" key="3">
    <source>
        <dbReference type="Proteomes" id="UP000615760"/>
    </source>
</evidence>
<protein>
    <recommendedName>
        <fullName evidence="4">Tetratricopeptide repeat protein</fullName>
    </recommendedName>
</protein>
<organism evidence="2 3">
    <name type="scientific">Flavobacterium suaedae</name>
    <dbReference type="NCBI Taxonomy" id="1767027"/>
    <lineage>
        <taxon>Bacteria</taxon>
        <taxon>Pseudomonadati</taxon>
        <taxon>Bacteroidota</taxon>
        <taxon>Flavobacteriia</taxon>
        <taxon>Flavobacteriales</taxon>
        <taxon>Flavobacteriaceae</taxon>
        <taxon>Flavobacterium</taxon>
    </lineage>
</organism>
<reference evidence="3" key="1">
    <citation type="journal article" date="2019" name="Int. J. Syst. Evol. Microbiol.">
        <title>The Global Catalogue of Microorganisms (GCM) 10K type strain sequencing project: providing services to taxonomists for standard genome sequencing and annotation.</title>
        <authorList>
            <consortium name="The Broad Institute Genomics Platform"/>
            <consortium name="The Broad Institute Genome Sequencing Center for Infectious Disease"/>
            <person name="Wu L."/>
            <person name="Ma J."/>
        </authorList>
    </citation>
    <scope>NUCLEOTIDE SEQUENCE [LARGE SCALE GENOMIC DNA]</scope>
    <source>
        <strain evidence="3">CGMCC 1.15461</strain>
    </source>
</reference>
<dbReference type="InterPro" id="IPR019734">
    <property type="entry name" value="TPR_rpt"/>
</dbReference>
<dbReference type="InterPro" id="IPR011990">
    <property type="entry name" value="TPR-like_helical_dom_sf"/>
</dbReference>
<dbReference type="RefSeq" id="WP_188619465.1">
    <property type="nucleotide sequence ID" value="NZ_BMJE01000001.1"/>
</dbReference>
<evidence type="ECO:0000313" key="2">
    <source>
        <dbReference type="EMBL" id="GGB66514.1"/>
    </source>
</evidence>
<dbReference type="Proteomes" id="UP000615760">
    <property type="component" value="Unassembled WGS sequence"/>
</dbReference>
<gene>
    <name evidence="2" type="ORF">GCM10007424_03100</name>
</gene>
<dbReference type="SUPFAM" id="SSF48452">
    <property type="entry name" value="TPR-like"/>
    <property type="match status" value="1"/>
</dbReference>
<dbReference type="EMBL" id="BMJE01000001">
    <property type="protein sequence ID" value="GGB66514.1"/>
    <property type="molecule type" value="Genomic_DNA"/>
</dbReference>
<dbReference type="PANTHER" id="PTHR12558">
    <property type="entry name" value="CELL DIVISION CYCLE 16,23,27"/>
    <property type="match status" value="1"/>
</dbReference>
<dbReference type="SMART" id="SM00028">
    <property type="entry name" value="TPR"/>
    <property type="match status" value="4"/>
</dbReference>
<feature type="repeat" description="TPR" evidence="1">
    <location>
        <begin position="108"/>
        <end position="141"/>
    </location>
</feature>